<dbReference type="Pfam" id="PF07331">
    <property type="entry name" value="TctB"/>
    <property type="match status" value="1"/>
</dbReference>
<dbReference type="EMBL" id="MWQY01000009">
    <property type="protein sequence ID" value="ORC35367.1"/>
    <property type="molecule type" value="Genomic_DNA"/>
</dbReference>
<gene>
    <name evidence="3" type="ORF">B4O97_09335</name>
</gene>
<accession>A0A1Y1RY34</accession>
<reference evidence="3 4" key="1">
    <citation type="submission" date="2017-03" db="EMBL/GenBank/DDBJ databases">
        <title>Draft Genome sequence of Marispirochaeta sp. strain JC444.</title>
        <authorList>
            <person name="Shivani Y."/>
            <person name="Subhash Y."/>
            <person name="Sasikala C."/>
            <person name="Ramana C."/>
        </authorList>
    </citation>
    <scope>NUCLEOTIDE SEQUENCE [LARGE SCALE GENOMIC DNA]</scope>
    <source>
        <strain evidence="3 4">JC444</strain>
    </source>
</reference>
<dbReference type="STRING" id="1963862.B4O97_09335"/>
<comment type="caution">
    <text evidence="3">The sequence shown here is derived from an EMBL/GenBank/DDBJ whole genome shotgun (WGS) entry which is preliminary data.</text>
</comment>
<proteinExistence type="predicted"/>
<sequence length="159" mass="17682">MVQQKKDIWSGFFSLILGLAVLIASFGIDKTRLAGVGPEYLPKAVGIYISILSLILISNSLYELNIKKTKEKKDKDEGPLEVRTFVASVILLISYIFLLKVLGFIIMSAVFLFGEMYILAPRNHRNILLFLILSTGLPTAVYFLFVNVFNLLLPAGILG</sequence>
<feature type="domain" description="DUF1468" evidence="2">
    <location>
        <begin position="10"/>
        <end position="154"/>
    </location>
</feature>
<dbReference type="OrthoDB" id="7770860at2"/>
<evidence type="ECO:0000313" key="3">
    <source>
        <dbReference type="EMBL" id="ORC35367.1"/>
    </source>
</evidence>
<keyword evidence="1" id="KW-0812">Transmembrane</keyword>
<organism evidence="3 4">
    <name type="scientific">Marispirochaeta aestuarii</name>
    <dbReference type="NCBI Taxonomy" id="1963862"/>
    <lineage>
        <taxon>Bacteria</taxon>
        <taxon>Pseudomonadati</taxon>
        <taxon>Spirochaetota</taxon>
        <taxon>Spirochaetia</taxon>
        <taxon>Spirochaetales</taxon>
        <taxon>Spirochaetaceae</taxon>
        <taxon>Marispirochaeta</taxon>
    </lineage>
</organism>
<dbReference type="RefSeq" id="WP_083050302.1">
    <property type="nucleotide sequence ID" value="NZ_MWQY01000009.1"/>
</dbReference>
<evidence type="ECO:0000313" key="4">
    <source>
        <dbReference type="Proteomes" id="UP000192343"/>
    </source>
</evidence>
<feature type="transmembrane region" description="Helical" evidence="1">
    <location>
        <begin position="127"/>
        <end position="153"/>
    </location>
</feature>
<evidence type="ECO:0000259" key="2">
    <source>
        <dbReference type="Pfam" id="PF07331"/>
    </source>
</evidence>
<dbReference type="AlphaFoldDB" id="A0A1Y1RY34"/>
<evidence type="ECO:0000256" key="1">
    <source>
        <dbReference type="SAM" id="Phobius"/>
    </source>
</evidence>
<feature type="transmembrane region" description="Helical" evidence="1">
    <location>
        <begin position="40"/>
        <end position="62"/>
    </location>
</feature>
<dbReference type="InterPro" id="IPR009936">
    <property type="entry name" value="DUF1468"/>
</dbReference>
<name>A0A1Y1RY34_9SPIO</name>
<keyword evidence="1" id="KW-1133">Transmembrane helix</keyword>
<keyword evidence="1" id="KW-0472">Membrane</keyword>
<dbReference type="Proteomes" id="UP000192343">
    <property type="component" value="Unassembled WGS sequence"/>
</dbReference>
<keyword evidence="4" id="KW-1185">Reference proteome</keyword>
<protein>
    <recommendedName>
        <fullName evidence="2">DUF1468 domain-containing protein</fullName>
    </recommendedName>
</protein>
<feature type="transmembrane region" description="Helical" evidence="1">
    <location>
        <begin position="7"/>
        <end position="28"/>
    </location>
</feature>